<reference evidence="2 3" key="1">
    <citation type="journal article" date="2014" name="Genome Biol. Evol.">
        <title>The genome of the myxosporean Thelohanellus kitauei shows adaptations to nutrient acquisition within its fish host.</title>
        <authorList>
            <person name="Yang Y."/>
            <person name="Xiong J."/>
            <person name="Zhou Z."/>
            <person name="Huo F."/>
            <person name="Miao W."/>
            <person name="Ran C."/>
            <person name="Liu Y."/>
            <person name="Zhang J."/>
            <person name="Feng J."/>
            <person name="Wang M."/>
            <person name="Wang M."/>
            <person name="Wang L."/>
            <person name="Yao B."/>
        </authorList>
    </citation>
    <scope>NUCLEOTIDE SEQUENCE [LARGE SCALE GENOMIC DNA]</scope>
    <source>
        <strain evidence="2">Wuqing</strain>
    </source>
</reference>
<feature type="region of interest" description="Disordered" evidence="1">
    <location>
        <begin position="209"/>
        <end position="239"/>
    </location>
</feature>
<evidence type="ECO:0000313" key="3">
    <source>
        <dbReference type="Proteomes" id="UP000031668"/>
    </source>
</evidence>
<dbReference type="EMBL" id="JWZT01002700">
    <property type="protein sequence ID" value="KII68842.1"/>
    <property type="molecule type" value="Genomic_DNA"/>
</dbReference>
<protein>
    <recommendedName>
        <fullName evidence="4">Alpha-soluble NSF attachment protein</fullName>
    </recommendedName>
</protein>
<comment type="caution">
    <text evidence="2">The sequence shown here is derived from an EMBL/GenBank/DDBJ whole genome shotgun (WGS) entry which is preliminary data.</text>
</comment>
<evidence type="ECO:0000256" key="1">
    <source>
        <dbReference type="SAM" id="MobiDB-lite"/>
    </source>
</evidence>
<feature type="compositionally biased region" description="Basic and acidic residues" evidence="1">
    <location>
        <begin position="226"/>
        <end position="239"/>
    </location>
</feature>
<name>A0A0C2N4L3_THEKT</name>
<keyword evidence="3" id="KW-1185">Reference proteome</keyword>
<evidence type="ECO:0008006" key="4">
    <source>
        <dbReference type="Google" id="ProtNLM"/>
    </source>
</evidence>
<dbReference type="Proteomes" id="UP000031668">
    <property type="component" value="Unassembled WGS sequence"/>
</dbReference>
<feature type="compositionally biased region" description="Acidic residues" evidence="1">
    <location>
        <begin position="211"/>
        <end position="221"/>
    </location>
</feature>
<accession>A0A0C2N4L3</accession>
<evidence type="ECO:0000313" key="2">
    <source>
        <dbReference type="EMBL" id="KII68842.1"/>
    </source>
</evidence>
<proteinExistence type="predicted"/>
<organism evidence="2 3">
    <name type="scientific">Thelohanellus kitauei</name>
    <name type="common">Myxosporean</name>
    <dbReference type="NCBI Taxonomy" id="669202"/>
    <lineage>
        <taxon>Eukaryota</taxon>
        <taxon>Metazoa</taxon>
        <taxon>Cnidaria</taxon>
        <taxon>Myxozoa</taxon>
        <taxon>Myxosporea</taxon>
        <taxon>Bivalvulida</taxon>
        <taxon>Platysporina</taxon>
        <taxon>Myxobolidae</taxon>
        <taxon>Thelohanellus</taxon>
    </lineage>
</organism>
<gene>
    <name evidence="2" type="ORF">RF11_03047</name>
</gene>
<dbReference type="AlphaFoldDB" id="A0A0C2N4L3"/>
<sequence length="239" mass="28452">MEYRAVERTRSLVEVREEINDLIRLGESYKDSKMYEEAGAVYYEAARFIEGYFRHFETAQEKFEESARCFLKVNSNIVYTVYHKIIDLMVKDIIELMLKDNKLNIAIQDCFIFGHKFGTVYRDEEKREAFYKRGDEIRVVHGKSHECAQKTFNLSEYEQNVPKAFLDYDKFNTKIDLPVFGIITFTSVCRNCIDIYAQLCDFIKDKHREDAETEPEDEQNENNEMNEQKEEKKIETNKE</sequence>